<dbReference type="Gene3D" id="3.30.565.10">
    <property type="entry name" value="Histidine kinase-like ATPase, C-terminal domain"/>
    <property type="match status" value="1"/>
</dbReference>
<protein>
    <recommendedName>
        <fullName evidence="2">histidine kinase</fullName>
        <ecNumber evidence="2">2.7.13.3</ecNumber>
    </recommendedName>
</protein>
<dbReference type="Gene3D" id="3.30.450.20">
    <property type="entry name" value="PAS domain"/>
    <property type="match status" value="2"/>
</dbReference>
<accession>A0A6G7YR36</accession>
<dbReference type="SMART" id="SM00091">
    <property type="entry name" value="PAS"/>
    <property type="match status" value="2"/>
</dbReference>
<feature type="domain" description="PAC" evidence="14">
    <location>
        <begin position="212"/>
        <end position="264"/>
    </location>
</feature>
<dbReference type="Pfam" id="PF00989">
    <property type="entry name" value="PAS"/>
    <property type="match status" value="1"/>
</dbReference>
<dbReference type="Pfam" id="PF00512">
    <property type="entry name" value="HisKA"/>
    <property type="match status" value="1"/>
</dbReference>
<feature type="modified residue" description="4-aspartylphosphate" evidence="9">
    <location>
        <position position="566"/>
    </location>
</feature>
<evidence type="ECO:0000256" key="3">
    <source>
        <dbReference type="ARBA" id="ARBA00022553"/>
    </source>
</evidence>
<feature type="domain" description="PAS" evidence="13">
    <location>
        <begin position="9"/>
        <end position="67"/>
    </location>
</feature>
<keyword evidence="7" id="KW-0067">ATP-binding</keyword>
<feature type="domain" description="PAC" evidence="14">
    <location>
        <begin position="84"/>
        <end position="136"/>
    </location>
</feature>
<dbReference type="InterPro" id="IPR001789">
    <property type="entry name" value="Sig_transdc_resp-reg_receiver"/>
</dbReference>
<evidence type="ECO:0000256" key="1">
    <source>
        <dbReference type="ARBA" id="ARBA00000085"/>
    </source>
</evidence>
<dbReference type="InterPro" id="IPR036097">
    <property type="entry name" value="HisK_dim/P_sf"/>
</dbReference>
<dbReference type="SMART" id="SM00387">
    <property type="entry name" value="HATPase_c"/>
    <property type="match status" value="1"/>
</dbReference>
<dbReference type="Gene3D" id="1.10.287.130">
    <property type="match status" value="1"/>
</dbReference>
<dbReference type="NCBIfam" id="TIGR00229">
    <property type="entry name" value="sensory_box"/>
    <property type="match status" value="2"/>
</dbReference>
<feature type="domain" description="Histidine kinase" evidence="11">
    <location>
        <begin position="284"/>
        <end position="497"/>
    </location>
</feature>
<dbReference type="Gene3D" id="3.40.50.2300">
    <property type="match status" value="1"/>
</dbReference>
<dbReference type="InterPro" id="IPR036890">
    <property type="entry name" value="HATPase_C_sf"/>
</dbReference>
<dbReference type="CDD" id="cd00156">
    <property type="entry name" value="REC"/>
    <property type="match status" value="1"/>
</dbReference>
<dbReference type="InterPro" id="IPR001610">
    <property type="entry name" value="PAC"/>
</dbReference>
<dbReference type="SMART" id="SM00388">
    <property type="entry name" value="HisKA"/>
    <property type="match status" value="1"/>
</dbReference>
<name>A0A6G7YR36_9SPHN</name>
<dbReference type="SUPFAM" id="SSF55785">
    <property type="entry name" value="PYP-like sensor domain (PAS domain)"/>
    <property type="match status" value="2"/>
</dbReference>
<dbReference type="AlphaFoldDB" id="A0A6G7YR36"/>
<evidence type="ECO:0000256" key="7">
    <source>
        <dbReference type="ARBA" id="ARBA00022840"/>
    </source>
</evidence>
<keyword evidence="10" id="KW-0175">Coiled coil</keyword>
<dbReference type="PRINTS" id="PR00344">
    <property type="entry name" value="BCTRLSENSOR"/>
</dbReference>
<evidence type="ECO:0000256" key="2">
    <source>
        <dbReference type="ARBA" id="ARBA00012438"/>
    </source>
</evidence>
<dbReference type="PROSITE" id="PS50110">
    <property type="entry name" value="RESPONSE_REGULATORY"/>
    <property type="match status" value="1"/>
</dbReference>
<dbReference type="SMART" id="SM00448">
    <property type="entry name" value="REC"/>
    <property type="match status" value="1"/>
</dbReference>
<dbReference type="CDD" id="cd00082">
    <property type="entry name" value="HisKA"/>
    <property type="match status" value="1"/>
</dbReference>
<gene>
    <name evidence="15" type="ORF">G7077_10120</name>
</gene>
<evidence type="ECO:0000256" key="5">
    <source>
        <dbReference type="ARBA" id="ARBA00022741"/>
    </source>
</evidence>
<dbReference type="Pfam" id="PF00072">
    <property type="entry name" value="Response_reg"/>
    <property type="match status" value="1"/>
</dbReference>
<feature type="coiled-coil region" evidence="10">
    <location>
        <begin position="248"/>
        <end position="275"/>
    </location>
</feature>
<evidence type="ECO:0000256" key="4">
    <source>
        <dbReference type="ARBA" id="ARBA00022679"/>
    </source>
</evidence>
<dbReference type="SUPFAM" id="SSF47384">
    <property type="entry name" value="Homodimeric domain of signal transducing histidine kinase"/>
    <property type="match status" value="1"/>
</dbReference>
<dbReference type="InterPro" id="IPR005467">
    <property type="entry name" value="His_kinase_dom"/>
</dbReference>
<keyword evidence="8" id="KW-0902">Two-component regulatory system</keyword>
<evidence type="ECO:0000256" key="8">
    <source>
        <dbReference type="ARBA" id="ARBA00023012"/>
    </source>
</evidence>
<keyword evidence="4" id="KW-0808">Transferase</keyword>
<evidence type="ECO:0000313" key="15">
    <source>
        <dbReference type="EMBL" id="QIK79197.1"/>
    </source>
</evidence>
<dbReference type="GO" id="GO:0000155">
    <property type="term" value="F:phosphorelay sensor kinase activity"/>
    <property type="evidence" value="ECO:0007669"/>
    <property type="project" value="InterPro"/>
</dbReference>
<keyword evidence="16" id="KW-1185">Reference proteome</keyword>
<dbReference type="SUPFAM" id="SSF55874">
    <property type="entry name" value="ATPase domain of HSP90 chaperone/DNA topoisomerase II/histidine kinase"/>
    <property type="match status" value="1"/>
</dbReference>
<keyword evidence="6" id="KW-0418">Kinase</keyword>
<dbReference type="Pfam" id="PF02518">
    <property type="entry name" value="HATPase_c"/>
    <property type="match status" value="1"/>
</dbReference>
<evidence type="ECO:0000256" key="10">
    <source>
        <dbReference type="SAM" id="Coils"/>
    </source>
</evidence>
<organism evidence="15 16">
    <name type="scientific">Sphingomonas piscis</name>
    <dbReference type="NCBI Taxonomy" id="2714943"/>
    <lineage>
        <taxon>Bacteria</taxon>
        <taxon>Pseudomonadati</taxon>
        <taxon>Pseudomonadota</taxon>
        <taxon>Alphaproteobacteria</taxon>
        <taxon>Sphingomonadales</taxon>
        <taxon>Sphingomonadaceae</taxon>
        <taxon>Sphingomonas</taxon>
    </lineage>
</organism>
<dbReference type="Proteomes" id="UP000503222">
    <property type="component" value="Chromosome"/>
</dbReference>
<keyword evidence="3 9" id="KW-0597">Phosphoprotein</keyword>
<dbReference type="PANTHER" id="PTHR43065">
    <property type="entry name" value="SENSOR HISTIDINE KINASE"/>
    <property type="match status" value="1"/>
</dbReference>
<dbReference type="KEGG" id="spii:G7077_10120"/>
<dbReference type="EMBL" id="CP049869">
    <property type="protein sequence ID" value="QIK79197.1"/>
    <property type="molecule type" value="Genomic_DNA"/>
</dbReference>
<dbReference type="PROSITE" id="PS50109">
    <property type="entry name" value="HIS_KIN"/>
    <property type="match status" value="1"/>
</dbReference>
<dbReference type="InterPro" id="IPR013767">
    <property type="entry name" value="PAS_fold"/>
</dbReference>
<evidence type="ECO:0000259" key="11">
    <source>
        <dbReference type="PROSITE" id="PS50109"/>
    </source>
</evidence>
<dbReference type="Pfam" id="PF13426">
    <property type="entry name" value="PAS_9"/>
    <property type="match status" value="1"/>
</dbReference>
<keyword evidence="5" id="KW-0547">Nucleotide-binding</keyword>
<dbReference type="InterPro" id="IPR004358">
    <property type="entry name" value="Sig_transdc_His_kin-like_C"/>
</dbReference>
<dbReference type="InterPro" id="IPR000700">
    <property type="entry name" value="PAS-assoc_C"/>
</dbReference>
<feature type="domain" description="PAS" evidence="13">
    <location>
        <begin position="137"/>
        <end position="210"/>
    </location>
</feature>
<evidence type="ECO:0000256" key="9">
    <source>
        <dbReference type="PROSITE-ProRule" id="PRU00169"/>
    </source>
</evidence>
<sequence>MTDLGTISHNERFQLLVSAVTDYAIYMLDSTGRISTWNAGAQRFKGYAADEIIGEHFSRFFTDEDRDSDLPGRALRIAARDGKFESEGWRVRKDGTRFWAHVVVDPIRDEDGQLLGFAKITRDVTERRQQEQALFESEQRFRLLVQGVRDYAIYMLDRNGIITNWNSGAEAIKGYSADEIVGQHFSRFYTDHDRASGEPQRALETALREGKYEREAWRVRKDGSLFWAHVLIDPIYNEQGEHVGFAKITRDATEKKRAQEELDRTREALAQSQKLQALGELTGGIAHDFNNLLTVISGSADFLIRRPDLSDEKKQQYLSAIAETSARATSLTNHLLAFGRRQPIKPQVVDVNERLQSFANVMGRTLGSHVELVLDLEADAGNVEVDLSQFETAVLNAALNARDAMPDGGRITLSSRREADADGVVVRVSVADTGLGMPQRVLDRAFEPFFTTKEIGKGTGLGLSQIHGFAAQAGGRAEIDSVEGTGTTVSLLLPASGKAVGADVTEQADASVPPNLKVLLVEDNADVRGFAEDLLRDLGCEVHLAASAEDALSQLPDVQPDLVFSDVVMPGMGGLELAAQLKRAHPGLPVLLTTGYSDELVKGLPDSAVLVKPYGAKELRRAITRLLATQDAAAA</sequence>
<dbReference type="EC" id="2.7.13.3" evidence="2"/>
<dbReference type="SUPFAM" id="SSF52172">
    <property type="entry name" value="CheY-like"/>
    <property type="match status" value="1"/>
</dbReference>
<dbReference type="CDD" id="cd00130">
    <property type="entry name" value="PAS"/>
    <property type="match status" value="2"/>
</dbReference>
<dbReference type="SMART" id="SM00086">
    <property type="entry name" value="PAC"/>
    <property type="match status" value="2"/>
</dbReference>
<dbReference type="PROSITE" id="PS50113">
    <property type="entry name" value="PAC"/>
    <property type="match status" value="2"/>
</dbReference>
<feature type="domain" description="Response regulatory" evidence="12">
    <location>
        <begin position="517"/>
        <end position="627"/>
    </location>
</feature>
<dbReference type="PANTHER" id="PTHR43065:SF49">
    <property type="entry name" value="HISTIDINE KINASE"/>
    <property type="match status" value="1"/>
</dbReference>
<dbReference type="RefSeq" id="WP_166411588.1">
    <property type="nucleotide sequence ID" value="NZ_CP049869.1"/>
</dbReference>
<dbReference type="InterPro" id="IPR003594">
    <property type="entry name" value="HATPase_dom"/>
</dbReference>
<evidence type="ECO:0000259" key="13">
    <source>
        <dbReference type="PROSITE" id="PS50112"/>
    </source>
</evidence>
<reference evidence="15 16" key="1">
    <citation type="submission" date="2020-03" db="EMBL/GenBank/DDBJ databases">
        <title>Sphingomonas sp. nov., isolated from fish.</title>
        <authorList>
            <person name="Hyun D.-W."/>
            <person name="Bae J.-W."/>
        </authorList>
    </citation>
    <scope>NUCLEOTIDE SEQUENCE [LARGE SCALE GENOMIC DNA]</scope>
    <source>
        <strain evidence="15 16">HDW15B</strain>
    </source>
</reference>
<dbReference type="InterPro" id="IPR000014">
    <property type="entry name" value="PAS"/>
</dbReference>
<dbReference type="PROSITE" id="PS50112">
    <property type="entry name" value="PAS"/>
    <property type="match status" value="2"/>
</dbReference>
<evidence type="ECO:0000256" key="6">
    <source>
        <dbReference type="ARBA" id="ARBA00022777"/>
    </source>
</evidence>
<dbReference type="InterPro" id="IPR003661">
    <property type="entry name" value="HisK_dim/P_dom"/>
</dbReference>
<dbReference type="InterPro" id="IPR011006">
    <property type="entry name" value="CheY-like_superfamily"/>
</dbReference>
<evidence type="ECO:0000259" key="12">
    <source>
        <dbReference type="PROSITE" id="PS50110"/>
    </source>
</evidence>
<dbReference type="InterPro" id="IPR035965">
    <property type="entry name" value="PAS-like_dom_sf"/>
</dbReference>
<proteinExistence type="predicted"/>
<evidence type="ECO:0000259" key="14">
    <source>
        <dbReference type="PROSITE" id="PS50113"/>
    </source>
</evidence>
<evidence type="ECO:0000313" key="16">
    <source>
        <dbReference type="Proteomes" id="UP000503222"/>
    </source>
</evidence>
<comment type="catalytic activity">
    <reaction evidence="1">
        <text>ATP + protein L-histidine = ADP + protein N-phospho-L-histidine.</text>
        <dbReference type="EC" id="2.7.13.3"/>
    </reaction>
</comment>